<evidence type="ECO:0000256" key="1">
    <source>
        <dbReference type="ARBA" id="ARBA00023125"/>
    </source>
</evidence>
<dbReference type="PANTHER" id="PTHR46558">
    <property type="entry name" value="TRACRIPTIONAL REGULATORY PROTEIN-RELATED-RELATED"/>
    <property type="match status" value="1"/>
</dbReference>
<dbReference type="Pfam" id="PF01381">
    <property type="entry name" value="HTH_3"/>
    <property type="match status" value="1"/>
</dbReference>
<evidence type="ECO:0000313" key="2">
    <source>
        <dbReference type="EMBL" id="AJI23192.1"/>
    </source>
</evidence>
<dbReference type="KEGG" id="bmeg:BG04_4528"/>
<dbReference type="SMART" id="SM00530">
    <property type="entry name" value="HTH_XRE"/>
    <property type="match status" value="1"/>
</dbReference>
<dbReference type="SUPFAM" id="SSF47413">
    <property type="entry name" value="lambda repressor-like DNA-binding domains"/>
    <property type="match status" value="1"/>
</dbReference>
<evidence type="ECO:0000313" key="3">
    <source>
        <dbReference type="Proteomes" id="UP000031829"/>
    </source>
</evidence>
<dbReference type="PROSITE" id="PS50943">
    <property type="entry name" value="HTH_CROC1"/>
    <property type="match status" value="1"/>
</dbReference>
<dbReference type="RefSeq" id="WP_034652432.1">
    <property type="nucleotide sequence ID" value="NZ_BCVB01000005.1"/>
</dbReference>
<dbReference type="EMBL" id="CP009920">
    <property type="protein sequence ID" value="AJI23192.1"/>
    <property type="molecule type" value="Genomic_DNA"/>
</dbReference>
<dbReference type="GeneID" id="93642529"/>
<organism evidence="2 3">
    <name type="scientific">Priestia megaterium (strain ATCC 14581 / DSM 32 / CCUG 1817 / JCM 2506 / NBRC 15308 / NCIMB 9376 / NCTC 10342 / NRRL B-14308 / VKM B-512 / Ford 19)</name>
    <name type="common">Bacillus megaterium</name>
    <dbReference type="NCBI Taxonomy" id="1348623"/>
    <lineage>
        <taxon>Bacteria</taxon>
        <taxon>Bacillati</taxon>
        <taxon>Bacillota</taxon>
        <taxon>Bacilli</taxon>
        <taxon>Bacillales</taxon>
        <taxon>Bacillaceae</taxon>
        <taxon>Priestia</taxon>
    </lineage>
</organism>
<dbReference type="Gene3D" id="1.10.260.40">
    <property type="entry name" value="lambda repressor-like DNA-binding domains"/>
    <property type="match status" value="1"/>
</dbReference>
<dbReference type="InterPro" id="IPR001387">
    <property type="entry name" value="Cro/C1-type_HTH"/>
</dbReference>
<dbReference type="CDD" id="cd00093">
    <property type="entry name" value="HTH_XRE"/>
    <property type="match status" value="1"/>
</dbReference>
<sequence>MKYSFGETLKKLRGKITQDQLAKALNDQYGTSINKSMISKWENNKEEPRIDTARFLADYFDVSLDYLLGIEKLNNKKEPTPIQTIAAHLEGKDITEEKMKEVLNYIDYVFSKQFDK</sequence>
<gene>
    <name evidence="2" type="ORF">BG04_4528</name>
</gene>
<dbReference type="Proteomes" id="UP000031829">
    <property type="component" value="Chromosome"/>
</dbReference>
<reference evidence="2 3" key="1">
    <citation type="journal article" date="2015" name="Genome Announc.">
        <title>Complete genome sequences for 35 biothreat assay-relevant bacillus species.</title>
        <authorList>
            <person name="Johnson S.L."/>
            <person name="Daligault H.E."/>
            <person name="Davenport K.W."/>
            <person name="Jaissle J."/>
            <person name="Frey K.G."/>
            <person name="Ladner J.T."/>
            <person name="Broomall S.M."/>
            <person name="Bishop-Lilly K.A."/>
            <person name="Bruce D.C."/>
            <person name="Gibbons H.S."/>
            <person name="Coyne S.R."/>
            <person name="Lo C.C."/>
            <person name="Meincke L."/>
            <person name="Munk A.C."/>
            <person name="Koroleva G.I."/>
            <person name="Rosenzweig C.N."/>
            <person name="Palacios G.F."/>
            <person name="Redden C.L."/>
            <person name="Minogue T.D."/>
            <person name="Chain P.S."/>
        </authorList>
    </citation>
    <scope>NUCLEOTIDE SEQUENCE [LARGE SCALE GENOMIC DNA]</scope>
    <source>
        <strain evidence="3">ATCC 14581 / DSM 32 / JCM 2506 / NBRC 15308 / NCIMB 9376 / NCTC 10342 / NRRL B-14308 / VKM B-512</strain>
    </source>
</reference>
<dbReference type="PANTHER" id="PTHR46558:SF11">
    <property type="entry name" value="HTH-TYPE TRANSCRIPTIONAL REGULATOR XRE"/>
    <property type="match status" value="1"/>
</dbReference>
<keyword evidence="1 2" id="KW-0238">DNA-binding</keyword>
<dbReference type="HOGENOM" id="CLU_066192_4_5_9"/>
<dbReference type="AlphaFoldDB" id="A0A0B6APZ3"/>
<proteinExistence type="predicted"/>
<dbReference type="GO" id="GO:0003677">
    <property type="term" value="F:DNA binding"/>
    <property type="evidence" value="ECO:0007669"/>
    <property type="project" value="UniProtKB-KW"/>
</dbReference>
<name>A0A0B6APZ3_PRIM2</name>
<dbReference type="InterPro" id="IPR010982">
    <property type="entry name" value="Lambda_DNA-bd_dom_sf"/>
</dbReference>
<protein>
    <submittedName>
        <fullName evidence="2">Cro/C1-type HTH DNA-binding domain protein</fullName>
    </submittedName>
</protein>
<accession>A0A0B6APZ3</accession>